<dbReference type="OrthoDB" id="7761283at2759"/>
<evidence type="ECO:0000313" key="1">
    <source>
        <dbReference type="EMBL" id="JAB94955.1"/>
    </source>
</evidence>
<dbReference type="Pfam" id="PF05380">
    <property type="entry name" value="Peptidase_A17"/>
    <property type="match status" value="1"/>
</dbReference>
<dbReference type="EMBL" id="GAMC01011596">
    <property type="protein sequence ID" value="JAB94959.1"/>
    <property type="molecule type" value="mRNA"/>
</dbReference>
<dbReference type="AlphaFoldDB" id="W8B1J3"/>
<dbReference type="PANTHER" id="PTHR47331">
    <property type="entry name" value="PHD-TYPE DOMAIN-CONTAINING PROTEIN"/>
    <property type="match status" value="1"/>
</dbReference>
<proteinExistence type="evidence at transcript level"/>
<sequence>MWFQDTWRVQVGWYEPIPTTIATQWLEHRSQLHRMADLKVSRWFGTGTTGSFTELHLFADASERAYAAVMYARTIHADGQIVVSIISSKTKVAPIKPTSLPRLELCAAHLAAKLARSVLYSWGNQRYPMFAWTDSTITLAWLQAHPSRWETFVANRVSEVHEVLPAECWNHVRSENNPADCASRGVTPLKLLHQEQWGNGPSFLRSSNAFWKSGSSKTHVTEFGLRKKVRAHLTHSDNHWSVMTKYSSYSKLKRVMAYVLRFVFNARSITLHNAEKRCGPVSSTEIAEAERRLIKYTQHFFYANEIFLCSAKRPIPLRSSLLRLQPFLDSNGILRIGGRLKSAKLAYESKHPAILHKNAPLSKLIVADIHRFTLHGGPQLMQVVLQRRYWVIGARNLIRNIYHKCVKCTYLNRNLATQAMGDLPASRFAYARCFFRTAVDFAGPYMYLRATFVLSFACALVQCI</sequence>
<accession>W8B1J3</accession>
<reference evidence="1" key="1">
    <citation type="submission" date="2013-07" db="EMBL/GenBank/DDBJ databases">
        <authorList>
            <person name="Geib S."/>
        </authorList>
    </citation>
    <scope>NUCLEOTIDE SEQUENCE</scope>
</reference>
<reference evidence="1" key="2">
    <citation type="journal article" date="2014" name="BMC Genomics">
        <title>A genomic perspective to assessing quality of mass-reared SIT flies used in Mediterranean fruit fly (Ceratitis capitata) eradication in California.</title>
        <authorList>
            <person name="Calla B."/>
            <person name="Hall B."/>
            <person name="Hou S."/>
            <person name="Geib S.M."/>
        </authorList>
    </citation>
    <scope>NUCLEOTIDE SEQUENCE</scope>
</reference>
<dbReference type="InterPro" id="IPR008042">
    <property type="entry name" value="Retrotrans_Pao"/>
</dbReference>
<name>W8B1J3_CERCA</name>
<protein>
    <submittedName>
        <fullName evidence="1">Uncharacterized protein</fullName>
    </submittedName>
</protein>
<dbReference type="EMBL" id="GAMC01011600">
    <property type="protein sequence ID" value="JAB94955.1"/>
    <property type="molecule type" value="mRNA"/>
</dbReference>
<organism evidence="1">
    <name type="scientific">Ceratitis capitata</name>
    <name type="common">Mediterranean fruit fly</name>
    <name type="synonym">Tephritis capitata</name>
    <dbReference type="NCBI Taxonomy" id="7213"/>
    <lineage>
        <taxon>Eukaryota</taxon>
        <taxon>Metazoa</taxon>
        <taxon>Ecdysozoa</taxon>
        <taxon>Arthropoda</taxon>
        <taxon>Hexapoda</taxon>
        <taxon>Insecta</taxon>
        <taxon>Pterygota</taxon>
        <taxon>Neoptera</taxon>
        <taxon>Endopterygota</taxon>
        <taxon>Diptera</taxon>
        <taxon>Brachycera</taxon>
        <taxon>Muscomorpha</taxon>
        <taxon>Tephritoidea</taxon>
        <taxon>Tephritidae</taxon>
        <taxon>Ceratitis</taxon>
        <taxon>Ceratitis</taxon>
    </lineage>
</organism>